<protein>
    <submittedName>
        <fullName evidence="2">Uncharacterized protein</fullName>
    </submittedName>
</protein>
<evidence type="ECO:0000256" key="1">
    <source>
        <dbReference type="SAM" id="MobiDB-lite"/>
    </source>
</evidence>
<sequence length="63" mass="6678">MHSAKPTPVEKCVEKHGAAVDNLGTTRPGPVDAPERRGIRPRGKDGPVDGESQEVHTPDPRGS</sequence>
<dbReference type="Proteomes" id="UP000321155">
    <property type="component" value="Unassembled WGS sequence"/>
</dbReference>
<dbReference type="EMBL" id="BJZR01000006">
    <property type="protein sequence ID" value="GEO91109.1"/>
    <property type="molecule type" value="Genomic_DNA"/>
</dbReference>
<name>A0ABQ0X5L9_9MICC</name>
<feature type="compositionally biased region" description="Basic and acidic residues" evidence="1">
    <location>
        <begin position="33"/>
        <end position="63"/>
    </location>
</feature>
<evidence type="ECO:0000313" key="2">
    <source>
        <dbReference type="EMBL" id="GEO91109.1"/>
    </source>
</evidence>
<accession>A0ABQ0X5L9</accession>
<evidence type="ECO:0000313" key="3">
    <source>
        <dbReference type="Proteomes" id="UP000321155"/>
    </source>
</evidence>
<comment type="caution">
    <text evidence="2">The sequence shown here is derived from an EMBL/GenBank/DDBJ whole genome shotgun (WGS) entry which is preliminary data.</text>
</comment>
<organism evidence="2 3">
    <name type="scientific">Kocuria flava</name>
    <dbReference type="NCBI Taxonomy" id="446860"/>
    <lineage>
        <taxon>Bacteria</taxon>
        <taxon>Bacillati</taxon>
        <taxon>Actinomycetota</taxon>
        <taxon>Actinomycetes</taxon>
        <taxon>Micrococcales</taxon>
        <taxon>Micrococcaceae</taxon>
        <taxon>Kocuria</taxon>
    </lineage>
</organism>
<reference evidence="2 3" key="1">
    <citation type="submission" date="2019-07" db="EMBL/GenBank/DDBJ databases">
        <title>Whole genome shotgun sequence of Kocuria flava NBRC 107626.</title>
        <authorList>
            <person name="Hosoyama A."/>
            <person name="Uohara A."/>
            <person name="Ohji S."/>
            <person name="Ichikawa N."/>
        </authorList>
    </citation>
    <scope>NUCLEOTIDE SEQUENCE [LARGE SCALE GENOMIC DNA]</scope>
    <source>
        <strain evidence="2 3">NBRC 107626</strain>
    </source>
</reference>
<gene>
    <name evidence="2" type="ORF">KFL01_04150</name>
</gene>
<keyword evidence="3" id="KW-1185">Reference proteome</keyword>
<feature type="region of interest" description="Disordered" evidence="1">
    <location>
        <begin position="1"/>
        <end position="63"/>
    </location>
</feature>
<proteinExistence type="predicted"/>